<keyword evidence="3" id="KW-0862">Zinc</keyword>
<evidence type="ECO:0000256" key="3">
    <source>
        <dbReference type="ARBA" id="ARBA00022833"/>
    </source>
</evidence>
<dbReference type="SUPFAM" id="SSF49599">
    <property type="entry name" value="TRAF domain-like"/>
    <property type="match status" value="1"/>
</dbReference>
<dbReference type="Pfam" id="PF13639">
    <property type="entry name" value="zf-RING_2"/>
    <property type="match status" value="1"/>
</dbReference>
<dbReference type="AlphaFoldDB" id="A0A6A0H894"/>
<dbReference type="OrthoDB" id="1630758at2759"/>
<dbReference type="PROSITE" id="PS00518">
    <property type="entry name" value="ZF_RING_1"/>
    <property type="match status" value="1"/>
</dbReference>
<accession>A0A6A0H894</accession>
<reference evidence="6" key="3">
    <citation type="submission" date="2019-06" db="EMBL/GenBank/DDBJ databases">
        <authorList>
            <person name="Poynton C."/>
            <person name="Hasenbein S."/>
            <person name="Benoit J.B."/>
            <person name="Sepulveda M.S."/>
            <person name="Poelchau M.F."/>
            <person name="Murali S.C."/>
            <person name="Chen S."/>
            <person name="Glastad K.M."/>
            <person name="Werren J.H."/>
            <person name="Vineis J.H."/>
            <person name="Bowen J.L."/>
            <person name="Friedrich M."/>
            <person name="Jones J."/>
            <person name="Robertson H.M."/>
            <person name="Feyereisen R."/>
            <person name="Mechler-Hickson A."/>
            <person name="Mathers N."/>
            <person name="Lee C.E."/>
            <person name="Colbourne J.K."/>
            <person name="Biales A."/>
            <person name="Johnston J.S."/>
            <person name="Wellborn G.A."/>
            <person name="Rosendale A.J."/>
            <person name="Cridge A.G."/>
            <person name="Munoz-Torres M.C."/>
            <person name="Bain P.A."/>
            <person name="Manny A.R."/>
            <person name="Major K.M."/>
            <person name="Lambert F.N."/>
            <person name="Vulpe C.D."/>
            <person name="Tuck P."/>
            <person name="Blalock B.J."/>
            <person name="Lin Y.-Y."/>
            <person name="Smith M.E."/>
            <person name="Ochoa-Acuna H."/>
            <person name="Chen M.-J.M."/>
            <person name="Childers C.P."/>
            <person name="Qu J."/>
            <person name="Dugan S."/>
            <person name="Lee S.L."/>
            <person name="Chao H."/>
            <person name="Dinh H."/>
            <person name="Han Y."/>
            <person name="Doddapaneni H."/>
            <person name="Worley K.C."/>
            <person name="Muzny D.M."/>
            <person name="Gibbs R.A."/>
            <person name="Richards S."/>
        </authorList>
    </citation>
    <scope>NUCLEOTIDE SEQUENCE</scope>
    <source>
        <strain evidence="6">HAZT.00-mixed</strain>
        <tissue evidence="6">Whole organism</tissue>
    </source>
</reference>
<organism evidence="6">
    <name type="scientific">Hyalella azteca</name>
    <name type="common">Amphipod</name>
    <dbReference type="NCBI Taxonomy" id="294128"/>
    <lineage>
        <taxon>Eukaryota</taxon>
        <taxon>Metazoa</taxon>
        <taxon>Ecdysozoa</taxon>
        <taxon>Arthropoda</taxon>
        <taxon>Crustacea</taxon>
        <taxon>Multicrustacea</taxon>
        <taxon>Malacostraca</taxon>
        <taxon>Eumalacostraca</taxon>
        <taxon>Peracarida</taxon>
        <taxon>Amphipoda</taxon>
        <taxon>Senticaudata</taxon>
        <taxon>Talitrida</taxon>
        <taxon>Talitroidea</taxon>
        <taxon>Hyalellidae</taxon>
        <taxon>Hyalella</taxon>
    </lineage>
</organism>
<evidence type="ECO:0000256" key="2">
    <source>
        <dbReference type="ARBA" id="ARBA00022771"/>
    </source>
</evidence>
<dbReference type="PANTHER" id="PTHR10131">
    <property type="entry name" value="TNF RECEPTOR ASSOCIATED FACTOR"/>
    <property type="match status" value="1"/>
</dbReference>
<sequence length="128" mass="14001">MNSVLCADCILCSAGIFCQRSKDVAPACEHAFCSGCINEWLGRQQTCPVDRQSITTSQLKPVPRILRTLLAKLQIACSNREHGCNAVVKLEMLGPHLEECEHNPKRPIPCEAGCGLVVPKDELKTSVQ</sequence>
<protein>
    <recommendedName>
        <fullName evidence="5">RING-type domain-containing protein</fullName>
    </recommendedName>
</protein>
<dbReference type="EMBL" id="JQDR03004664">
    <property type="protein sequence ID" value="KAA0201932.1"/>
    <property type="molecule type" value="Genomic_DNA"/>
</dbReference>
<comment type="caution">
    <text evidence="6">The sequence shown here is derived from an EMBL/GenBank/DDBJ whole genome shotgun (WGS) entry which is preliminary data.</text>
</comment>
<keyword evidence="1" id="KW-0479">Metal-binding</keyword>
<evidence type="ECO:0000256" key="4">
    <source>
        <dbReference type="PROSITE-ProRule" id="PRU00175"/>
    </source>
</evidence>
<evidence type="ECO:0000256" key="1">
    <source>
        <dbReference type="ARBA" id="ARBA00022723"/>
    </source>
</evidence>
<reference evidence="6" key="1">
    <citation type="submission" date="2014-08" db="EMBL/GenBank/DDBJ databases">
        <authorList>
            <person name="Murali S."/>
            <person name="Richards S."/>
            <person name="Bandaranaike D."/>
            <person name="Bellair M."/>
            <person name="Blankenburg K."/>
            <person name="Chao H."/>
            <person name="Dinh H."/>
            <person name="Doddapaneni H."/>
            <person name="Dugan-Rocha S."/>
            <person name="Elkadiri S."/>
            <person name="Gnanaolivu R."/>
            <person name="Hughes D."/>
            <person name="Lee S."/>
            <person name="Li M."/>
            <person name="Ming W."/>
            <person name="Munidasa M."/>
            <person name="Muniz J."/>
            <person name="Nguyen L."/>
            <person name="Osuji N."/>
            <person name="Pu L.-L."/>
            <person name="Puazo M."/>
            <person name="Skinner E."/>
            <person name="Qu C."/>
            <person name="Quiroz J."/>
            <person name="Raj R."/>
            <person name="Weissenberger G."/>
            <person name="Xin Y."/>
            <person name="Zou X."/>
            <person name="Han Y."/>
            <person name="Worley K."/>
            <person name="Muzny D."/>
            <person name="Gibbs R."/>
        </authorList>
    </citation>
    <scope>NUCLEOTIDE SEQUENCE</scope>
    <source>
        <strain evidence="6">HAZT.00-mixed</strain>
        <tissue evidence="6">Whole organism</tissue>
    </source>
</reference>
<dbReference type="GO" id="GO:0043122">
    <property type="term" value="P:regulation of canonical NF-kappaB signal transduction"/>
    <property type="evidence" value="ECO:0007669"/>
    <property type="project" value="TreeGrafter"/>
</dbReference>
<dbReference type="InterPro" id="IPR001841">
    <property type="entry name" value="Znf_RING"/>
</dbReference>
<dbReference type="Proteomes" id="UP000711488">
    <property type="component" value="Unassembled WGS sequence"/>
</dbReference>
<evidence type="ECO:0000259" key="5">
    <source>
        <dbReference type="PROSITE" id="PS50089"/>
    </source>
</evidence>
<name>A0A6A0H894_HYAAZ</name>
<proteinExistence type="predicted"/>
<dbReference type="InterPro" id="IPR017907">
    <property type="entry name" value="Znf_RING_CS"/>
</dbReference>
<dbReference type="PROSITE" id="PS50089">
    <property type="entry name" value="ZF_RING_2"/>
    <property type="match status" value="1"/>
</dbReference>
<evidence type="ECO:0000313" key="6">
    <source>
        <dbReference type="EMBL" id="KAA0201932.1"/>
    </source>
</evidence>
<gene>
    <name evidence="6" type="ORF">HAZT_HAZT004775</name>
</gene>
<dbReference type="InterPro" id="IPR013083">
    <property type="entry name" value="Znf_RING/FYVE/PHD"/>
</dbReference>
<dbReference type="SUPFAM" id="SSF57850">
    <property type="entry name" value="RING/U-box"/>
    <property type="match status" value="1"/>
</dbReference>
<reference evidence="6" key="2">
    <citation type="journal article" date="2018" name="Environ. Sci. Technol.">
        <title>The Toxicogenome of Hyalella azteca: A Model for Sediment Ecotoxicology and Evolutionary Toxicology.</title>
        <authorList>
            <person name="Poynton H.C."/>
            <person name="Hasenbein S."/>
            <person name="Benoit J.B."/>
            <person name="Sepulveda M.S."/>
            <person name="Poelchau M.F."/>
            <person name="Hughes D.S.T."/>
            <person name="Murali S.C."/>
            <person name="Chen S."/>
            <person name="Glastad K.M."/>
            <person name="Goodisman M.A.D."/>
            <person name="Werren J.H."/>
            <person name="Vineis J.H."/>
            <person name="Bowen J.L."/>
            <person name="Friedrich M."/>
            <person name="Jones J."/>
            <person name="Robertson H.M."/>
            <person name="Feyereisen R."/>
            <person name="Mechler-Hickson A."/>
            <person name="Mathers N."/>
            <person name="Lee C.E."/>
            <person name="Colbourne J.K."/>
            <person name="Biales A."/>
            <person name="Johnston J.S."/>
            <person name="Wellborn G.A."/>
            <person name="Rosendale A.J."/>
            <person name="Cridge A.G."/>
            <person name="Munoz-Torres M.C."/>
            <person name="Bain P.A."/>
            <person name="Manny A.R."/>
            <person name="Major K.M."/>
            <person name="Lambert F.N."/>
            <person name="Vulpe C.D."/>
            <person name="Tuck P."/>
            <person name="Blalock B.J."/>
            <person name="Lin Y.Y."/>
            <person name="Smith M.E."/>
            <person name="Ochoa-Acuna H."/>
            <person name="Chen M.M."/>
            <person name="Childers C.P."/>
            <person name="Qu J."/>
            <person name="Dugan S."/>
            <person name="Lee S.L."/>
            <person name="Chao H."/>
            <person name="Dinh H."/>
            <person name="Han Y."/>
            <person name="Doddapaneni H."/>
            <person name="Worley K.C."/>
            <person name="Muzny D.M."/>
            <person name="Gibbs R.A."/>
            <person name="Richards S."/>
        </authorList>
    </citation>
    <scope>NUCLEOTIDE SEQUENCE</scope>
    <source>
        <strain evidence="6">HAZT.00-mixed</strain>
        <tissue evidence="6">Whole organism</tissue>
    </source>
</reference>
<feature type="domain" description="RING-type" evidence="5">
    <location>
        <begin position="9"/>
        <end position="51"/>
    </location>
</feature>
<dbReference type="GO" id="GO:0008270">
    <property type="term" value="F:zinc ion binding"/>
    <property type="evidence" value="ECO:0007669"/>
    <property type="project" value="UniProtKB-KW"/>
</dbReference>
<dbReference type="Gene3D" id="3.30.40.10">
    <property type="entry name" value="Zinc/RING finger domain, C3HC4 (zinc finger)"/>
    <property type="match status" value="2"/>
</dbReference>
<keyword evidence="2 4" id="KW-0863">Zinc-finger</keyword>
<dbReference type="PANTHER" id="PTHR10131:SF157">
    <property type="entry name" value="RECEPTOR-ASSOCIATED FACTOR, PUTATIVE-RELATED"/>
    <property type="match status" value="1"/>
</dbReference>